<dbReference type="PANTHER" id="PTHR46509:SF1">
    <property type="entry name" value="PHOSPHOADENOSINE PHOSPHOSULFATE REDUCTASE"/>
    <property type="match status" value="1"/>
</dbReference>
<dbReference type="EC" id="1.8.4.10" evidence="4"/>
<keyword evidence="7" id="KW-1185">Reference proteome</keyword>
<dbReference type="InterPro" id="IPR004511">
    <property type="entry name" value="PAPS/APS_Rdtase"/>
</dbReference>
<dbReference type="GO" id="GO:0051539">
    <property type="term" value="F:4 iron, 4 sulfur cluster binding"/>
    <property type="evidence" value="ECO:0007669"/>
    <property type="project" value="UniProtKB-UniRule"/>
</dbReference>
<comment type="subcellular location">
    <subcellularLocation>
        <location evidence="4">Cytoplasm</location>
    </subcellularLocation>
</comment>
<evidence type="ECO:0000256" key="4">
    <source>
        <dbReference type="HAMAP-Rule" id="MF_00063"/>
    </source>
</evidence>
<dbReference type="GO" id="GO:0046872">
    <property type="term" value="F:metal ion binding"/>
    <property type="evidence" value="ECO:0007669"/>
    <property type="project" value="UniProtKB-KW"/>
</dbReference>
<feature type="binding site" evidence="4">
    <location>
        <position position="208"/>
    </location>
    <ligand>
        <name>[4Fe-4S] cluster</name>
        <dbReference type="ChEBI" id="CHEBI:49883"/>
    </ligand>
</feature>
<keyword evidence="4" id="KW-0479">Metal-binding</keyword>
<reference evidence="7" key="1">
    <citation type="submission" date="2017-04" db="EMBL/GenBank/DDBJ databases">
        <authorList>
            <person name="Varghese N."/>
            <person name="Submissions S."/>
        </authorList>
    </citation>
    <scope>NUCLEOTIDE SEQUENCE [LARGE SCALE GENOMIC DNA]</scope>
    <source>
        <strain evidence="7">DSM 4125</strain>
    </source>
</reference>
<protein>
    <recommendedName>
        <fullName evidence="4">Adenosine 5'-phosphosulfate reductase</fullName>
        <shortName evidence="4">APS reductase</shortName>
        <ecNumber evidence="4">1.8.4.10</ecNumber>
    </recommendedName>
    <alternativeName>
        <fullName evidence="4">5'-adenylylsulfate reductase</fullName>
    </alternativeName>
    <alternativeName>
        <fullName evidence="4">Thioredoxin-dependent 5'-adenylylsulfate reductase</fullName>
    </alternativeName>
</protein>
<keyword evidence="2 4" id="KW-0560">Oxidoreductase</keyword>
<dbReference type="SUPFAM" id="SSF52402">
    <property type="entry name" value="Adenine nucleotide alpha hydrolases-like"/>
    <property type="match status" value="1"/>
</dbReference>
<comment type="pathway">
    <text evidence="3 4">Sulfur metabolism; hydrogen sulfide biosynthesis; sulfite from sulfate.</text>
</comment>
<evidence type="ECO:0000256" key="1">
    <source>
        <dbReference type="ARBA" id="ARBA00009732"/>
    </source>
</evidence>
<keyword evidence="4" id="KW-0963">Cytoplasm</keyword>
<comment type="cofactor">
    <cofactor evidence="4">
        <name>[4Fe-4S] cluster</name>
        <dbReference type="ChEBI" id="CHEBI:49883"/>
    </cofactor>
    <text evidence="4">Binds 1 [4Fe-4S] cluster per subunit.</text>
</comment>
<dbReference type="GO" id="GO:0019379">
    <property type="term" value="P:sulfate assimilation, phosphoadenylyl sulfate reduction by phosphoadenylyl-sulfate reductase (thioredoxin)"/>
    <property type="evidence" value="ECO:0007669"/>
    <property type="project" value="UniProtKB-UniRule"/>
</dbReference>
<comment type="function">
    <text evidence="4">Catalyzes the formation of sulfite from adenosine 5'-phosphosulfate (APS) using thioredoxin as an electron donor.</text>
</comment>
<name>A0A1X7LFY9_9BACT</name>
<keyword evidence="4" id="KW-0411">Iron-sulfur</keyword>
<dbReference type="AlphaFoldDB" id="A0A1X7LFY9"/>
<evidence type="ECO:0000256" key="2">
    <source>
        <dbReference type="ARBA" id="ARBA00023002"/>
    </source>
</evidence>
<organism evidence="6 7">
    <name type="scientific">Marivirga sericea</name>
    <dbReference type="NCBI Taxonomy" id="1028"/>
    <lineage>
        <taxon>Bacteria</taxon>
        <taxon>Pseudomonadati</taxon>
        <taxon>Bacteroidota</taxon>
        <taxon>Cytophagia</taxon>
        <taxon>Cytophagales</taxon>
        <taxon>Marivirgaceae</taxon>
        <taxon>Marivirga</taxon>
    </lineage>
</organism>
<evidence type="ECO:0000256" key="3">
    <source>
        <dbReference type="ARBA" id="ARBA00024327"/>
    </source>
</evidence>
<dbReference type="GO" id="GO:0004604">
    <property type="term" value="F:phosphoadenylyl-sulfate reductase (thioredoxin) activity"/>
    <property type="evidence" value="ECO:0007669"/>
    <property type="project" value="UniProtKB-UniRule"/>
</dbReference>
<dbReference type="GO" id="GO:0005737">
    <property type="term" value="C:cytoplasm"/>
    <property type="evidence" value="ECO:0007669"/>
    <property type="project" value="UniProtKB-SubCell"/>
</dbReference>
<feature type="domain" description="Phosphoadenosine phosphosulphate reductase" evidence="5">
    <location>
        <begin position="48"/>
        <end position="213"/>
    </location>
</feature>
<feature type="binding site" evidence="4">
    <location>
        <position position="127"/>
    </location>
    <ligand>
        <name>[4Fe-4S] cluster</name>
        <dbReference type="ChEBI" id="CHEBI:49883"/>
    </ligand>
</feature>
<proteinExistence type="inferred from homology"/>
<dbReference type="Pfam" id="PF01507">
    <property type="entry name" value="PAPS_reduct"/>
    <property type="match status" value="1"/>
</dbReference>
<dbReference type="HAMAP" id="MF_00063">
    <property type="entry name" value="CysH"/>
    <property type="match status" value="1"/>
</dbReference>
<dbReference type="NCBIfam" id="NF002537">
    <property type="entry name" value="PRK02090.1"/>
    <property type="match status" value="1"/>
</dbReference>
<dbReference type="GO" id="GO:0070814">
    <property type="term" value="P:hydrogen sulfide biosynthetic process"/>
    <property type="evidence" value="ECO:0007669"/>
    <property type="project" value="UniProtKB-UniRule"/>
</dbReference>
<dbReference type="GO" id="GO:0043866">
    <property type="term" value="F:adenylyl-sulfate reductase (thioredoxin) activity"/>
    <property type="evidence" value="ECO:0007669"/>
    <property type="project" value="UniProtKB-EC"/>
</dbReference>
<dbReference type="PIRSF" id="PIRSF000857">
    <property type="entry name" value="PAPS_reductase"/>
    <property type="match status" value="1"/>
</dbReference>
<gene>
    <name evidence="4" type="primary">cysH</name>
    <name evidence="6" type="ORF">SAMN05661096_04008</name>
</gene>
<feature type="active site" description="Nucleophile; cysteine thiosulfonate intermediate" evidence="4">
    <location>
        <position position="230"/>
    </location>
</feature>
<dbReference type="EMBL" id="FXAW01000012">
    <property type="protein sequence ID" value="SMG52786.1"/>
    <property type="molecule type" value="Genomic_DNA"/>
</dbReference>
<evidence type="ECO:0000313" key="6">
    <source>
        <dbReference type="EMBL" id="SMG52786.1"/>
    </source>
</evidence>
<feature type="binding site" evidence="4">
    <location>
        <position position="211"/>
    </location>
    <ligand>
        <name>[4Fe-4S] cluster</name>
        <dbReference type="ChEBI" id="CHEBI:49883"/>
    </ligand>
</feature>
<evidence type="ECO:0000259" key="5">
    <source>
        <dbReference type="Pfam" id="PF01507"/>
    </source>
</evidence>
<dbReference type="Proteomes" id="UP000193804">
    <property type="component" value="Unassembled WGS sequence"/>
</dbReference>
<sequence length="234" mass="27124">MKSLPLLYIIKRKIDMDSIKGFAQADFQQYSIEGRVRWIFDHFAEDEILMTSSFGSSSALLLHLIHKISPRHPIYFLDTGYHFEETKAYKDKLHAQLGLNVKTIGAPKNKHRFTEENYTYQHNQDLCCFINKVEPLAALRESHKIWLSGLFKYQNENRKQLTFFDEKPDILKVYPLLDMTPEEVHAYFFIHELPSHKLVAKGYSSIGCTHCTTKGSGREGRWSGNAKVECGIHL</sequence>
<keyword evidence="4" id="KW-0408">Iron</keyword>
<comment type="catalytic activity">
    <reaction evidence="4">
        <text>[thioredoxin]-disulfide + sulfite + AMP + 2 H(+) = adenosine 5'-phosphosulfate + [thioredoxin]-dithiol</text>
        <dbReference type="Rhea" id="RHEA:21976"/>
        <dbReference type="Rhea" id="RHEA-COMP:10698"/>
        <dbReference type="Rhea" id="RHEA-COMP:10700"/>
        <dbReference type="ChEBI" id="CHEBI:15378"/>
        <dbReference type="ChEBI" id="CHEBI:17359"/>
        <dbReference type="ChEBI" id="CHEBI:29950"/>
        <dbReference type="ChEBI" id="CHEBI:50058"/>
        <dbReference type="ChEBI" id="CHEBI:58243"/>
        <dbReference type="ChEBI" id="CHEBI:456215"/>
        <dbReference type="EC" id="1.8.4.10"/>
    </reaction>
</comment>
<evidence type="ECO:0000313" key="7">
    <source>
        <dbReference type="Proteomes" id="UP000193804"/>
    </source>
</evidence>
<dbReference type="PANTHER" id="PTHR46509">
    <property type="entry name" value="PHOSPHOADENOSINE PHOSPHOSULFATE REDUCTASE"/>
    <property type="match status" value="1"/>
</dbReference>
<accession>A0A1X7LFY9</accession>
<feature type="binding site" evidence="4">
    <location>
        <position position="128"/>
    </location>
    <ligand>
        <name>[4Fe-4S] cluster</name>
        <dbReference type="ChEBI" id="CHEBI:49883"/>
    </ligand>
</feature>
<dbReference type="Gene3D" id="3.40.50.620">
    <property type="entry name" value="HUPs"/>
    <property type="match status" value="1"/>
</dbReference>
<dbReference type="InterPro" id="IPR002500">
    <property type="entry name" value="PAPS_reduct_dom"/>
</dbReference>
<comment type="similarity">
    <text evidence="1 4">Belongs to the PAPS reductase family. CysH subfamily.</text>
</comment>
<dbReference type="InterPro" id="IPR014729">
    <property type="entry name" value="Rossmann-like_a/b/a_fold"/>
</dbReference>
<dbReference type="STRING" id="1028.SAMN05661096_04008"/>